<dbReference type="PANTHER" id="PTHR18896">
    <property type="entry name" value="PHOSPHOLIPASE D"/>
    <property type="match status" value="1"/>
</dbReference>
<dbReference type="PANTHER" id="PTHR18896:SF60">
    <property type="entry name" value="PHOSPHOLIPASE D"/>
    <property type="match status" value="1"/>
</dbReference>
<sequence length="176" mass="19323">KSLWAEHLGEVDNPLFEEPHSLECVEYVNSKANNNWTRYIGDELVLLEGHLLRYPINVEADGSVGPLRGHERFPDVGGKMNKVDTGEDVSEDGSLLPFGIKMYISLGPVRKEPLGEEPLLPLWAASHVPAQLIIVPGVNSCDGRSPEVLASIALNELLPLHHVLLHALYKAIGSRP</sequence>
<dbReference type="EMBL" id="LSRQ01003867">
    <property type="protein sequence ID" value="OAY70542.1"/>
    <property type="molecule type" value="Genomic_DNA"/>
</dbReference>
<evidence type="ECO:0000313" key="5">
    <source>
        <dbReference type="Proteomes" id="UP000092600"/>
    </source>
</evidence>
<name>A0A199V0E3_ANACO</name>
<dbReference type="InterPro" id="IPR015679">
    <property type="entry name" value="PLipase_D_fam"/>
</dbReference>
<keyword evidence="1" id="KW-0677">Repeat</keyword>
<dbReference type="GO" id="GO:0004630">
    <property type="term" value="F:phospholipase D activity"/>
    <property type="evidence" value="ECO:0007669"/>
    <property type="project" value="TreeGrafter"/>
</dbReference>
<gene>
    <name evidence="4" type="ORF">ACMD2_24382</name>
</gene>
<feature type="domain" description="Phospholipase D C-terminal" evidence="3">
    <location>
        <begin position="15"/>
        <end position="80"/>
    </location>
</feature>
<dbReference type="GO" id="GO:0009395">
    <property type="term" value="P:phospholipid catabolic process"/>
    <property type="evidence" value="ECO:0007669"/>
    <property type="project" value="TreeGrafter"/>
</dbReference>
<protein>
    <submittedName>
        <fullName evidence="4">Phospholipase D delta</fullName>
    </submittedName>
</protein>
<dbReference type="Proteomes" id="UP000092600">
    <property type="component" value="Unassembled WGS sequence"/>
</dbReference>
<keyword evidence="2" id="KW-0443">Lipid metabolism</keyword>
<proteinExistence type="predicted"/>
<evidence type="ECO:0000259" key="3">
    <source>
        <dbReference type="Pfam" id="PF12357"/>
    </source>
</evidence>
<dbReference type="STRING" id="4615.A0A199V0E3"/>
<organism evidence="4 5">
    <name type="scientific">Ananas comosus</name>
    <name type="common">Pineapple</name>
    <name type="synonym">Ananas ananas</name>
    <dbReference type="NCBI Taxonomy" id="4615"/>
    <lineage>
        <taxon>Eukaryota</taxon>
        <taxon>Viridiplantae</taxon>
        <taxon>Streptophyta</taxon>
        <taxon>Embryophyta</taxon>
        <taxon>Tracheophyta</taxon>
        <taxon>Spermatophyta</taxon>
        <taxon>Magnoliopsida</taxon>
        <taxon>Liliopsida</taxon>
        <taxon>Poales</taxon>
        <taxon>Bromeliaceae</taxon>
        <taxon>Bromelioideae</taxon>
        <taxon>Ananas</taxon>
    </lineage>
</organism>
<feature type="non-terminal residue" evidence="4">
    <location>
        <position position="1"/>
    </location>
</feature>
<evidence type="ECO:0000313" key="4">
    <source>
        <dbReference type="EMBL" id="OAY70542.1"/>
    </source>
</evidence>
<dbReference type="AlphaFoldDB" id="A0A199V0E3"/>
<evidence type="ECO:0000256" key="1">
    <source>
        <dbReference type="ARBA" id="ARBA00022737"/>
    </source>
</evidence>
<dbReference type="Pfam" id="PF12357">
    <property type="entry name" value="PLD_C"/>
    <property type="match status" value="1"/>
</dbReference>
<dbReference type="GO" id="GO:0005886">
    <property type="term" value="C:plasma membrane"/>
    <property type="evidence" value="ECO:0007669"/>
    <property type="project" value="TreeGrafter"/>
</dbReference>
<evidence type="ECO:0000256" key="2">
    <source>
        <dbReference type="ARBA" id="ARBA00023098"/>
    </source>
</evidence>
<reference evidence="4 5" key="1">
    <citation type="journal article" date="2016" name="DNA Res.">
        <title>The draft genome of MD-2 pineapple using hybrid error correction of long reads.</title>
        <authorList>
            <person name="Redwan R.M."/>
            <person name="Saidin A."/>
            <person name="Kumar S.V."/>
        </authorList>
    </citation>
    <scope>NUCLEOTIDE SEQUENCE [LARGE SCALE GENOMIC DNA]</scope>
    <source>
        <strain evidence="5">cv. MD2</strain>
        <tissue evidence="4">Leaf</tissue>
    </source>
</reference>
<comment type="caution">
    <text evidence="4">The sequence shown here is derived from an EMBL/GenBank/DDBJ whole genome shotgun (WGS) entry which is preliminary data.</text>
</comment>
<dbReference type="InterPro" id="IPR024632">
    <property type="entry name" value="PLipase_D_C"/>
</dbReference>
<feature type="non-terminal residue" evidence="4">
    <location>
        <position position="176"/>
    </location>
</feature>
<accession>A0A199V0E3</accession>